<protein>
    <submittedName>
        <fullName evidence="4">Amidohydrolase</fullName>
    </submittedName>
</protein>
<dbReference type="GO" id="GO:0016805">
    <property type="term" value="F:dipeptidase activity"/>
    <property type="evidence" value="ECO:0007669"/>
    <property type="project" value="TreeGrafter"/>
</dbReference>
<dbReference type="PANTHER" id="PTHR30575">
    <property type="entry name" value="PEPTIDASE M20"/>
    <property type="match status" value="1"/>
</dbReference>
<keyword evidence="2" id="KW-0479">Metal-binding</keyword>
<dbReference type="Proteomes" id="UP000472580">
    <property type="component" value="Unassembled WGS sequence"/>
</dbReference>
<sequence length="427" mass="46255">MEELYKKELIAIRRQLHKRPEEGWTEFETTYFITKFLRELGLPVTVGIANVNEKEVLGRDETLVKDAIERALKAGVPQSFIDECGGYTGAVTVIDTGRPGPTTAFRCDIDCVLVRETDDPEHLPNKLGFRSERPGFMHACGHDAHTAVGLTLAHWINDHKDKFCGKIKIIFQPAEEGVRGARAMTAAGIVDDVDYFVGGHIGGVLKLGEIAIMDGGFLASSKFDVSIKGRAAHAGNCPELGNNALMAACAASMMIQGISRHGEGATRICVGTLHAGEGRNVIPATAKLQMEVRGETHEINEFLKNSVQNIFEGIDKAYGVQSTITLAGESTSLTPCPEFFETLEGAMQKVPGTKVMDRVHCPSGSEDCALFLKRVIDNGGKAAFVLYGCNHGGHHRSNFDIQDEKSLPIGFDIYRETALIVNGAAAL</sequence>
<keyword evidence="1 4" id="KW-0378">Hydrolase</keyword>
<dbReference type="SUPFAM" id="SSF53187">
    <property type="entry name" value="Zn-dependent exopeptidases"/>
    <property type="match status" value="1"/>
</dbReference>
<feature type="binding site" evidence="2">
    <location>
        <position position="140"/>
    </location>
    <ligand>
        <name>Mn(2+)</name>
        <dbReference type="ChEBI" id="CHEBI:29035"/>
        <label>2</label>
    </ligand>
</feature>
<comment type="cofactor">
    <cofactor evidence="2">
        <name>Mn(2+)</name>
        <dbReference type="ChEBI" id="CHEBI:29035"/>
    </cofactor>
    <text evidence="2">The Mn(2+) ion enhances activity.</text>
</comment>
<evidence type="ECO:0000256" key="1">
    <source>
        <dbReference type="ARBA" id="ARBA00022801"/>
    </source>
</evidence>
<evidence type="ECO:0000256" key="2">
    <source>
        <dbReference type="PIRSR" id="PIRSR005962-1"/>
    </source>
</evidence>
<feature type="domain" description="Peptidase M20 dimerisation" evidence="3">
    <location>
        <begin position="222"/>
        <end position="316"/>
    </location>
</feature>
<dbReference type="InterPro" id="IPR017439">
    <property type="entry name" value="Amidohydrolase"/>
</dbReference>
<dbReference type="GO" id="GO:0046657">
    <property type="term" value="P:folic acid catabolic process"/>
    <property type="evidence" value="ECO:0007669"/>
    <property type="project" value="TreeGrafter"/>
</dbReference>
<evidence type="ECO:0000313" key="4">
    <source>
        <dbReference type="EMBL" id="MVX57148.1"/>
    </source>
</evidence>
<feature type="binding site" evidence="2">
    <location>
        <position position="142"/>
    </location>
    <ligand>
        <name>Mn(2+)</name>
        <dbReference type="ChEBI" id="CHEBI:29035"/>
        <label>2</label>
    </ligand>
</feature>
<dbReference type="Pfam" id="PF07687">
    <property type="entry name" value="M20_dimer"/>
    <property type="match status" value="1"/>
</dbReference>
<dbReference type="AlphaFoldDB" id="A0A6L6YKE1"/>
<dbReference type="InterPro" id="IPR002933">
    <property type="entry name" value="Peptidase_M20"/>
</dbReference>
<dbReference type="GO" id="GO:0005737">
    <property type="term" value="C:cytoplasm"/>
    <property type="evidence" value="ECO:0007669"/>
    <property type="project" value="TreeGrafter"/>
</dbReference>
<evidence type="ECO:0000259" key="3">
    <source>
        <dbReference type="Pfam" id="PF07687"/>
    </source>
</evidence>
<gene>
    <name evidence="4" type="ORF">E5987_07995</name>
</gene>
<accession>A0A6L6YKE1</accession>
<dbReference type="InterPro" id="IPR036264">
    <property type="entry name" value="Bact_exopeptidase_dim_dom"/>
</dbReference>
<dbReference type="GO" id="GO:0071713">
    <property type="term" value="F:para-aminobenzoyl-glutamate hydrolase activity"/>
    <property type="evidence" value="ECO:0007669"/>
    <property type="project" value="TreeGrafter"/>
</dbReference>
<reference evidence="4 5" key="1">
    <citation type="submission" date="2019-12" db="EMBL/GenBank/DDBJ databases">
        <title>Microbes associate with the intestines of laboratory mice.</title>
        <authorList>
            <person name="Navarre W."/>
            <person name="Wong E."/>
        </authorList>
    </citation>
    <scope>NUCLEOTIDE SEQUENCE [LARGE SCALE GENOMIC DNA]</scope>
    <source>
        <strain evidence="4 5">NM82_D38</strain>
    </source>
</reference>
<dbReference type="PANTHER" id="PTHR30575:SF3">
    <property type="entry name" value="PEPTIDASE M20 DIMERISATION DOMAIN-CONTAINING PROTEIN"/>
    <property type="match status" value="1"/>
</dbReference>
<proteinExistence type="predicted"/>
<feature type="binding site" evidence="2">
    <location>
        <position position="176"/>
    </location>
    <ligand>
        <name>Mn(2+)</name>
        <dbReference type="ChEBI" id="CHEBI:29035"/>
        <label>2</label>
    </ligand>
</feature>
<feature type="binding site" evidence="2">
    <location>
        <position position="200"/>
    </location>
    <ligand>
        <name>Mn(2+)</name>
        <dbReference type="ChEBI" id="CHEBI:29035"/>
        <label>2</label>
    </ligand>
</feature>
<dbReference type="EMBL" id="WSRP01000023">
    <property type="protein sequence ID" value="MVX57148.1"/>
    <property type="molecule type" value="Genomic_DNA"/>
</dbReference>
<dbReference type="Gene3D" id="3.40.630.10">
    <property type="entry name" value="Zn peptidases"/>
    <property type="match status" value="2"/>
</dbReference>
<feature type="binding site" evidence="2">
    <location>
        <position position="395"/>
    </location>
    <ligand>
        <name>Mn(2+)</name>
        <dbReference type="ChEBI" id="CHEBI:29035"/>
        <label>2</label>
    </ligand>
</feature>
<keyword evidence="5" id="KW-1185">Reference proteome</keyword>
<organism evidence="4 5">
    <name type="scientific">Parasutterella muris</name>
    <dbReference type="NCBI Taxonomy" id="2565572"/>
    <lineage>
        <taxon>Bacteria</taxon>
        <taxon>Pseudomonadati</taxon>
        <taxon>Pseudomonadota</taxon>
        <taxon>Betaproteobacteria</taxon>
        <taxon>Burkholderiales</taxon>
        <taxon>Sutterellaceae</taxon>
        <taxon>Parasutterella</taxon>
    </lineage>
</organism>
<dbReference type="Pfam" id="PF01546">
    <property type="entry name" value="Peptidase_M20"/>
    <property type="match status" value="1"/>
</dbReference>
<comment type="caution">
    <text evidence="4">The sequence shown here is derived from an EMBL/GenBank/DDBJ whole genome shotgun (WGS) entry which is preliminary data.</text>
</comment>
<dbReference type="SUPFAM" id="SSF55031">
    <property type="entry name" value="Bacterial exopeptidase dimerisation domain"/>
    <property type="match status" value="1"/>
</dbReference>
<dbReference type="OrthoDB" id="9156083at2"/>
<dbReference type="PIRSF" id="PIRSF005962">
    <property type="entry name" value="Pept_M20D_amidohydro"/>
    <property type="match status" value="1"/>
</dbReference>
<dbReference type="InterPro" id="IPR052030">
    <property type="entry name" value="Peptidase_M20/M20A_hydrolases"/>
</dbReference>
<dbReference type="InterPro" id="IPR011650">
    <property type="entry name" value="Peptidase_M20_dimer"/>
</dbReference>
<dbReference type="GO" id="GO:0046872">
    <property type="term" value="F:metal ion binding"/>
    <property type="evidence" value="ECO:0007669"/>
    <property type="project" value="UniProtKB-KW"/>
</dbReference>
<keyword evidence="2" id="KW-0464">Manganese</keyword>
<dbReference type="NCBIfam" id="TIGR01891">
    <property type="entry name" value="amidohydrolases"/>
    <property type="match status" value="1"/>
</dbReference>
<evidence type="ECO:0000313" key="5">
    <source>
        <dbReference type="Proteomes" id="UP000472580"/>
    </source>
</evidence>
<dbReference type="RefSeq" id="WP_160335575.1">
    <property type="nucleotide sequence ID" value="NZ_WSRP01000023.1"/>
</dbReference>
<name>A0A6L6YKE1_9BURK</name>